<feature type="domain" description="TF-B3" evidence="6">
    <location>
        <begin position="143"/>
        <end position="251"/>
    </location>
</feature>
<dbReference type="AlphaFoldDB" id="A0AA41VAJ1"/>
<dbReference type="Pfam" id="PF02362">
    <property type="entry name" value="B3"/>
    <property type="match status" value="1"/>
</dbReference>
<dbReference type="EMBL" id="JAJJMA010108094">
    <property type="protein sequence ID" value="MCL7031038.1"/>
    <property type="molecule type" value="Genomic_DNA"/>
</dbReference>
<dbReference type="PANTHER" id="PTHR31140">
    <property type="entry name" value="B3 DOMAIN-CONTAINING TRANSCRIPTION FACTOR ABI3"/>
    <property type="match status" value="1"/>
</dbReference>
<keyword evidence="5" id="KW-0539">Nucleus</keyword>
<comment type="subcellular location">
    <subcellularLocation>
        <location evidence="1">Nucleus</location>
    </subcellularLocation>
</comment>
<comment type="caution">
    <text evidence="7">The sequence shown here is derived from an EMBL/GenBank/DDBJ whole genome shotgun (WGS) entry which is preliminary data.</text>
</comment>
<dbReference type="GO" id="GO:0005634">
    <property type="term" value="C:nucleus"/>
    <property type="evidence" value="ECO:0007669"/>
    <property type="project" value="UniProtKB-SubCell"/>
</dbReference>
<dbReference type="Gene3D" id="2.40.330.10">
    <property type="entry name" value="DNA-binding pseudobarrel domain"/>
    <property type="match status" value="1"/>
</dbReference>
<evidence type="ECO:0000313" key="7">
    <source>
        <dbReference type="EMBL" id="MCL7031038.1"/>
    </source>
</evidence>
<evidence type="ECO:0000313" key="8">
    <source>
        <dbReference type="Proteomes" id="UP001177140"/>
    </source>
</evidence>
<dbReference type="CDD" id="cd10017">
    <property type="entry name" value="B3_DNA"/>
    <property type="match status" value="1"/>
</dbReference>
<name>A0AA41VAJ1_PAPNU</name>
<evidence type="ECO:0000256" key="4">
    <source>
        <dbReference type="ARBA" id="ARBA00023163"/>
    </source>
</evidence>
<dbReference type="PANTHER" id="PTHR31140:SF58">
    <property type="entry name" value="DNA-BINDING PROTEIN RAV1"/>
    <property type="match status" value="1"/>
</dbReference>
<keyword evidence="3" id="KW-0238">DNA-binding</keyword>
<keyword evidence="8" id="KW-1185">Reference proteome</keyword>
<evidence type="ECO:0000256" key="2">
    <source>
        <dbReference type="ARBA" id="ARBA00023015"/>
    </source>
</evidence>
<accession>A0AA41VAJ1</accession>
<reference evidence="7" key="1">
    <citation type="submission" date="2022-03" db="EMBL/GenBank/DDBJ databases">
        <title>A functionally conserved STORR gene fusion in Papaver species that diverged 16.8 million years ago.</title>
        <authorList>
            <person name="Catania T."/>
        </authorList>
    </citation>
    <scope>NUCLEOTIDE SEQUENCE</scope>
    <source>
        <strain evidence="7">S-191538</strain>
    </source>
</reference>
<evidence type="ECO:0000256" key="5">
    <source>
        <dbReference type="ARBA" id="ARBA00023242"/>
    </source>
</evidence>
<dbReference type="Proteomes" id="UP001177140">
    <property type="component" value="Unassembled WGS sequence"/>
</dbReference>
<proteinExistence type="predicted"/>
<dbReference type="InterPro" id="IPR015300">
    <property type="entry name" value="DNA-bd_pseudobarrel_sf"/>
</dbReference>
<organism evidence="7 8">
    <name type="scientific">Papaver nudicaule</name>
    <name type="common">Iceland poppy</name>
    <dbReference type="NCBI Taxonomy" id="74823"/>
    <lineage>
        <taxon>Eukaryota</taxon>
        <taxon>Viridiplantae</taxon>
        <taxon>Streptophyta</taxon>
        <taxon>Embryophyta</taxon>
        <taxon>Tracheophyta</taxon>
        <taxon>Spermatophyta</taxon>
        <taxon>Magnoliopsida</taxon>
        <taxon>Ranunculales</taxon>
        <taxon>Papaveraceae</taxon>
        <taxon>Papaveroideae</taxon>
        <taxon>Papaver</taxon>
    </lineage>
</organism>
<dbReference type="InterPro" id="IPR003340">
    <property type="entry name" value="B3_DNA-bd"/>
</dbReference>
<protein>
    <recommendedName>
        <fullName evidence="6">TF-B3 domain-containing protein</fullName>
    </recommendedName>
</protein>
<dbReference type="SMART" id="SM01019">
    <property type="entry name" value="B3"/>
    <property type="match status" value="1"/>
</dbReference>
<dbReference type="PROSITE" id="PS50863">
    <property type="entry name" value="B3"/>
    <property type="match status" value="1"/>
</dbReference>
<dbReference type="GO" id="GO:0003677">
    <property type="term" value="F:DNA binding"/>
    <property type="evidence" value="ECO:0007669"/>
    <property type="project" value="UniProtKB-KW"/>
</dbReference>
<evidence type="ECO:0000259" key="6">
    <source>
        <dbReference type="PROSITE" id="PS50863"/>
    </source>
</evidence>
<keyword evidence="4" id="KW-0804">Transcription</keyword>
<keyword evidence="2" id="KW-0805">Transcription regulation</keyword>
<sequence>MEEEILLSMVPNTKTTLKRVAGEEGCSDSDSSMGSNKRHRRFKGVVLQPTGHWESQAAKAYDSVAAMFKSEEDLQRNYPLTSLEADFLKLLTFEQVQKMLKDGSYETKFNEFAANSCSLEKDKEAGSSLSSFTGSAVTYRKLFHKELTPSDVGRRNRLVIPRRYAENYLPPVPTEEKEPGGVDGIQLTLSDKEMNSWKFRYCFWRSSQSYVFTSGWKRFVRVKELKAGDVVTFYLCESGEDHKAFYLIDIASSGDASAGGSGNCQITANESGPSDKTIELWQNKGGNVIMEVAVPPQPQEEKKVFRLFGVNMSLS</sequence>
<dbReference type="InterPro" id="IPR044800">
    <property type="entry name" value="LEC2-like"/>
</dbReference>
<gene>
    <name evidence="7" type="ORF">MKW94_020787</name>
</gene>
<dbReference type="GO" id="GO:0003700">
    <property type="term" value="F:DNA-binding transcription factor activity"/>
    <property type="evidence" value="ECO:0007669"/>
    <property type="project" value="InterPro"/>
</dbReference>
<evidence type="ECO:0000256" key="3">
    <source>
        <dbReference type="ARBA" id="ARBA00023125"/>
    </source>
</evidence>
<dbReference type="SUPFAM" id="SSF101936">
    <property type="entry name" value="DNA-binding pseudobarrel domain"/>
    <property type="match status" value="1"/>
</dbReference>
<evidence type="ECO:0000256" key="1">
    <source>
        <dbReference type="ARBA" id="ARBA00004123"/>
    </source>
</evidence>